<dbReference type="EMBL" id="CABVHG010000007">
    <property type="protein sequence ID" value="VVM66972.1"/>
    <property type="molecule type" value="Genomic_DNA"/>
</dbReference>
<evidence type="ECO:0000313" key="2">
    <source>
        <dbReference type="EMBL" id="CAK9889221.1"/>
    </source>
</evidence>
<organism evidence="3">
    <name type="scientific">Pseudomonas fluorescens</name>
    <dbReference type="NCBI Taxonomy" id="294"/>
    <lineage>
        <taxon>Bacteria</taxon>
        <taxon>Pseudomonadati</taxon>
        <taxon>Pseudomonadota</taxon>
        <taxon>Gammaproteobacteria</taxon>
        <taxon>Pseudomonadales</taxon>
        <taxon>Pseudomonadaceae</taxon>
        <taxon>Pseudomonas</taxon>
    </lineage>
</organism>
<dbReference type="EMBL" id="OZ024668">
    <property type="protein sequence ID" value="CAK9889221.1"/>
    <property type="molecule type" value="Genomic_DNA"/>
</dbReference>
<dbReference type="RefSeq" id="WP_150776847.1">
    <property type="nucleotide sequence ID" value="NZ_OZ024668.1"/>
</dbReference>
<sequence>MGRSRSLEKMLAEEKRNKERLDEISRELDSQLKDADQALRQQAKSFYQNDGRNWKYNEYLSGQQSDFQLEDSWSLDNLSSIIDKISSAVVGTVTGNITNVPEGTSVAADAEKINKTGDLTTDTRLLVATNCFNLLSGIVNSFGSISKVQVHTGSSTIPIGQGLRIFATVATNVSQQRSFFNNKILCTYRYAYFVPYSLDEFHQQAERTLVAQYERTLNTLNKASQQNDDKFANGTIDLDQYLETADKLEARTLEVIRKIEQLKKQDGDLKGIAELHMRQTAFLVGRKIELARTKNLATRFDKLLSTLKSA</sequence>
<name>A0A5E6RGT8_PSEFL</name>
<evidence type="ECO:0000313" key="4">
    <source>
        <dbReference type="Proteomes" id="UP000326595"/>
    </source>
</evidence>
<evidence type="ECO:0000313" key="3">
    <source>
        <dbReference type="EMBL" id="VVM66972.1"/>
    </source>
</evidence>
<evidence type="ECO:0000256" key="1">
    <source>
        <dbReference type="SAM" id="Coils"/>
    </source>
</evidence>
<protein>
    <submittedName>
        <fullName evidence="3">Uncharacterized protein</fullName>
    </submittedName>
</protein>
<dbReference type="Proteomes" id="UP000326595">
    <property type="component" value="Chromosome"/>
</dbReference>
<proteinExistence type="predicted"/>
<reference evidence="3" key="1">
    <citation type="submission" date="2019-09" db="EMBL/GenBank/DDBJ databases">
        <authorList>
            <person name="Chandra G."/>
            <person name="Truman W A."/>
        </authorList>
    </citation>
    <scope>NUCLEOTIDE SEQUENCE [LARGE SCALE GENOMIC DNA]</scope>
    <source>
        <strain evidence="3">PS652</strain>
    </source>
</reference>
<gene>
    <name evidence="3" type="ORF">PS652_01575</name>
    <name evidence="2" type="ORF">PS652_02050</name>
</gene>
<dbReference type="AlphaFoldDB" id="A0A5E6RGT8"/>
<keyword evidence="1" id="KW-0175">Coiled coil</keyword>
<reference evidence="2 4" key="2">
    <citation type="submission" date="2024-03" db="EMBL/GenBank/DDBJ databases">
        <authorList>
            <person name="Alaster D. Moffat"/>
            <person name="Govind Chandra"/>
            <person name="Andrew W. Truman"/>
        </authorList>
    </citation>
    <scope>NUCLEOTIDE SEQUENCE [LARGE SCALE GENOMIC DNA]</scope>
    <source>
        <strain evidence="2">PS652</strain>
    </source>
</reference>
<feature type="coiled-coil region" evidence="1">
    <location>
        <begin position="4"/>
        <end position="41"/>
    </location>
</feature>
<accession>A0A5E6RGT8</accession>